<proteinExistence type="inferred from homology"/>
<dbReference type="EMBL" id="VSSQ01012431">
    <property type="protein sequence ID" value="MPM49221.1"/>
    <property type="molecule type" value="Genomic_DNA"/>
</dbReference>
<dbReference type="PANTHER" id="PTHR13966">
    <property type="entry name" value="ENDONUCLEASE RELATED"/>
    <property type="match status" value="1"/>
</dbReference>
<evidence type="ECO:0000259" key="10">
    <source>
        <dbReference type="SMART" id="SM00892"/>
    </source>
</evidence>
<evidence type="ECO:0000256" key="5">
    <source>
        <dbReference type="ARBA" id="ARBA00022759"/>
    </source>
</evidence>
<dbReference type="PANTHER" id="PTHR13966:SF5">
    <property type="entry name" value="ENDONUCLEASE G, MITOCHONDRIAL"/>
    <property type="match status" value="1"/>
</dbReference>
<dbReference type="InterPro" id="IPR013783">
    <property type="entry name" value="Ig-like_fold"/>
</dbReference>
<feature type="compositionally biased region" description="Low complexity" evidence="8">
    <location>
        <begin position="105"/>
        <end position="117"/>
    </location>
</feature>
<comment type="similarity">
    <text evidence="2">Belongs to the DNA/RNA non-specific endonuclease family.</text>
</comment>
<dbReference type="Gene3D" id="3.40.570.10">
    <property type="entry name" value="Extracellular Endonuclease, subunit A"/>
    <property type="match status" value="1"/>
</dbReference>
<comment type="cofactor">
    <cofactor evidence="1">
        <name>Mg(2+)</name>
        <dbReference type="ChEBI" id="CHEBI:18420"/>
    </cofactor>
</comment>
<dbReference type="InterPro" id="IPR001604">
    <property type="entry name" value="Endo_G_ENPP1-like_dom"/>
</dbReference>
<evidence type="ECO:0000256" key="3">
    <source>
        <dbReference type="ARBA" id="ARBA00022722"/>
    </source>
</evidence>
<dbReference type="InterPro" id="IPR024361">
    <property type="entry name" value="BACON"/>
</dbReference>
<evidence type="ECO:0000256" key="1">
    <source>
        <dbReference type="ARBA" id="ARBA00001946"/>
    </source>
</evidence>
<reference evidence="11" key="1">
    <citation type="submission" date="2019-08" db="EMBL/GenBank/DDBJ databases">
        <authorList>
            <person name="Kucharzyk K."/>
            <person name="Murdoch R.W."/>
            <person name="Higgins S."/>
            <person name="Loffler F."/>
        </authorList>
    </citation>
    <scope>NUCLEOTIDE SEQUENCE</scope>
</reference>
<evidence type="ECO:0000256" key="7">
    <source>
        <dbReference type="ARBA" id="ARBA00022842"/>
    </source>
</evidence>
<dbReference type="GO" id="GO:0046872">
    <property type="term" value="F:metal ion binding"/>
    <property type="evidence" value="ECO:0007669"/>
    <property type="project" value="UniProtKB-KW"/>
</dbReference>
<dbReference type="SUPFAM" id="SSF54060">
    <property type="entry name" value="His-Me finger endonucleases"/>
    <property type="match status" value="1"/>
</dbReference>
<keyword evidence="6" id="KW-0378">Hydrolase</keyword>
<dbReference type="SMART" id="SM00477">
    <property type="entry name" value="NUC"/>
    <property type="match status" value="1"/>
</dbReference>
<dbReference type="AlphaFoldDB" id="A0A645AAA0"/>
<evidence type="ECO:0000256" key="4">
    <source>
        <dbReference type="ARBA" id="ARBA00022723"/>
    </source>
</evidence>
<feature type="region of interest" description="Disordered" evidence="8">
    <location>
        <begin position="99"/>
        <end position="146"/>
    </location>
</feature>
<dbReference type="GO" id="GO:0016787">
    <property type="term" value="F:hydrolase activity"/>
    <property type="evidence" value="ECO:0007669"/>
    <property type="project" value="UniProtKB-KW"/>
</dbReference>
<dbReference type="Pfam" id="PF01223">
    <property type="entry name" value="Endonuclease_NS"/>
    <property type="match status" value="1"/>
</dbReference>
<evidence type="ECO:0000256" key="8">
    <source>
        <dbReference type="SAM" id="MobiDB-lite"/>
    </source>
</evidence>
<evidence type="ECO:0008006" key="12">
    <source>
        <dbReference type="Google" id="ProtNLM"/>
    </source>
</evidence>
<dbReference type="Pfam" id="PF13004">
    <property type="entry name" value="BACON"/>
    <property type="match status" value="1"/>
</dbReference>
<dbReference type="SMART" id="SM00892">
    <property type="entry name" value="Endonuclease_NS"/>
    <property type="match status" value="1"/>
</dbReference>
<dbReference type="Gene3D" id="2.60.40.10">
    <property type="entry name" value="Immunoglobulins"/>
    <property type="match status" value="1"/>
</dbReference>
<dbReference type="InterPro" id="IPR044929">
    <property type="entry name" value="DNA/RNA_non-sp_Endonuclease_sf"/>
</dbReference>
<dbReference type="InterPro" id="IPR018524">
    <property type="entry name" value="DNA/RNA_endonuclease_AS"/>
</dbReference>
<name>A0A645AAA0_9ZZZZ</name>
<evidence type="ECO:0000256" key="2">
    <source>
        <dbReference type="ARBA" id="ARBA00010052"/>
    </source>
</evidence>
<evidence type="ECO:0000256" key="6">
    <source>
        <dbReference type="ARBA" id="ARBA00022801"/>
    </source>
</evidence>
<keyword evidence="3" id="KW-0540">Nuclease</keyword>
<feature type="domain" description="ENPP1-3/EXOG-like endonuclease/phosphodiesterase" evidence="9">
    <location>
        <begin position="169"/>
        <end position="370"/>
    </location>
</feature>
<keyword evidence="4" id="KW-0479">Metal-binding</keyword>
<dbReference type="PROSITE" id="PS51257">
    <property type="entry name" value="PROKAR_LIPOPROTEIN"/>
    <property type="match status" value="1"/>
</dbReference>
<dbReference type="InterPro" id="IPR044925">
    <property type="entry name" value="His-Me_finger_sf"/>
</dbReference>
<keyword evidence="5" id="KW-0255">Endonuclease</keyword>
<accession>A0A645AAA0</accession>
<dbReference type="GO" id="GO:0003676">
    <property type="term" value="F:nucleic acid binding"/>
    <property type="evidence" value="ECO:0007669"/>
    <property type="project" value="InterPro"/>
</dbReference>
<dbReference type="InterPro" id="IPR040255">
    <property type="entry name" value="Non-specific_endonuclease"/>
</dbReference>
<evidence type="ECO:0000259" key="9">
    <source>
        <dbReference type="SMART" id="SM00477"/>
    </source>
</evidence>
<evidence type="ECO:0000313" key="11">
    <source>
        <dbReference type="EMBL" id="MPM49221.1"/>
    </source>
</evidence>
<dbReference type="PROSITE" id="PS01070">
    <property type="entry name" value="NUCLEASE_NON_SPEC"/>
    <property type="match status" value="1"/>
</dbReference>
<dbReference type="InterPro" id="IPR020821">
    <property type="entry name" value="ENPP1-3/EXOG-like_nuc-like"/>
</dbReference>
<organism evidence="11">
    <name type="scientific">bioreactor metagenome</name>
    <dbReference type="NCBI Taxonomy" id="1076179"/>
    <lineage>
        <taxon>unclassified sequences</taxon>
        <taxon>metagenomes</taxon>
        <taxon>ecological metagenomes</taxon>
    </lineage>
</organism>
<feature type="domain" description="DNA/RNA non-specific endonuclease/pyrophosphatase/phosphodiesterase" evidence="10">
    <location>
        <begin position="168"/>
        <end position="370"/>
    </location>
</feature>
<protein>
    <recommendedName>
        <fullName evidence="12">Nuclease</fullName>
    </recommendedName>
</protein>
<dbReference type="GO" id="GO:0004519">
    <property type="term" value="F:endonuclease activity"/>
    <property type="evidence" value="ECO:0007669"/>
    <property type="project" value="UniProtKB-KW"/>
</dbReference>
<keyword evidence="7" id="KW-0460">Magnesium</keyword>
<comment type="caution">
    <text evidence="11">The sequence shown here is derived from an EMBL/GenBank/DDBJ whole genome shotgun (WGS) entry which is preliminary data.</text>
</comment>
<sequence>MKIFNIKLSLKVLVLPLLLAVSCSKESGTGDTEVTAEISSPQITANTLSQFLYVRTTGAWSISITYTGTELNWCTPDPATGSGNTNVILRFSENTTTSDRSAEITVTSGGSSSKVTVLQKGKTGGGQNPDPDPDPNPQPIGSWLELPAGGGNSDCQVVTHYATVNSKSVRNYSMMFDKKEKIAYWVAYPHHPSYIGSSGRTDDWAYDPKIAQSSQPTYFSGINSFDRGHQIPSGDRTCNTATNRQTFYFTNMTPQMSRLNQDMWNQLENQVRNWMQACDTLYVVTGAILKTPGKNETVNYVNDNNGVKVAIPNYYYKVLLRLKAGKYDAIGFWVEHRSYGNIAPNASMTKSIDEIETLTGFDFFKSLPASVQNTIEAEWLPRNWGL</sequence>
<dbReference type="CDD" id="cd14948">
    <property type="entry name" value="BACON"/>
    <property type="match status" value="1"/>
</dbReference>
<gene>
    <name evidence="11" type="ORF">SDC9_95949</name>
</gene>